<organism evidence="2 3">
    <name type="scientific">Companilactobacillus mishanensis</name>
    <dbReference type="NCBI Taxonomy" id="2486008"/>
    <lineage>
        <taxon>Bacteria</taxon>
        <taxon>Bacillati</taxon>
        <taxon>Bacillota</taxon>
        <taxon>Bacilli</taxon>
        <taxon>Lactobacillales</taxon>
        <taxon>Lactobacillaceae</taxon>
        <taxon>Companilactobacillus</taxon>
    </lineage>
</organism>
<keyword evidence="1" id="KW-0812">Transmembrane</keyword>
<name>A0A5P0ZHI3_9LACO</name>
<evidence type="ECO:0000313" key="3">
    <source>
        <dbReference type="Proteomes" id="UP000380386"/>
    </source>
</evidence>
<dbReference type="EMBL" id="VDFM01000004">
    <property type="protein sequence ID" value="MQS52452.1"/>
    <property type="molecule type" value="Genomic_DNA"/>
</dbReference>
<accession>A0A5P0ZHI3</accession>
<keyword evidence="1" id="KW-1133">Transmembrane helix</keyword>
<dbReference type="Proteomes" id="UP000380386">
    <property type="component" value="Unassembled WGS sequence"/>
</dbReference>
<gene>
    <name evidence="2" type="ORF">FHL02_05395</name>
</gene>
<evidence type="ECO:0000256" key="1">
    <source>
        <dbReference type="SAM" id="Phobius"/>
    </source>
</evidence>
<protein>
    <submittedName>
        <fullName evidence="2">Uncharacterized protein</fullName>
    </submittedName>
</protein>
<feature type="transmembrane region" description="Helical" evidence="1">
    <location>
        <begin position="12"/>
        <end position="31"/>
    </location>
</feature>
<evidence type="ECO:0000313" key="2">
    <source>
        <dbReference type="EMBL" id="MQS52452.1"/>
    </source>
</evidence>
<feature type="transmembrane region" description="Helical" evidence="1">
    <location>
        <begin position="60"/>
        <end position="79"/>
    </location>
</feature>
<comment type="caution">
    <text evidence="2">The sequence shown here is derived from an EMBL/GenBank/DDBJ whole genome shotgun (WGS) entry which is preliminary data.</text>
</comment>
<feature type="transmembrane region" description="Helical" evidence="1">
    <location>
        <begin position="37"/>
        <end position="55"/>
    </location>
</feature>
<reference evidence="2 3" key="1">
    <citation type="journal article" date="2019" name="Syst. Appl. Microbiol.">
        <title>Polyphasic characterization of two novel Lactobacillus spp. isolated from blown salami packages: Description of Lactobacillus halodurans sp. nov. and Lactobacillus salsicarnum sp. nov.</title>
        <authorList>
            <person name="Schuster J.A."/>
            <person name="Klingl A."/>
            <person name="Vogel R.F."/>
            <person name="Ehrmann M.A."/>
        </authorList>
    </citation>
    <scope>NUCLEOTIDE SEQUENCE [LARGE SCALE GENOMIC DNA]</scope>
    <source>
        <strain evidence="2 3">TMW 1.2118</strain>
    </source>
</reference>
<proteinExistence type="predicted"/>
<keyword evidence="1" id="KW-0472">Membrane</keyword>
<sequence>MLTFMAASTSSALPLIAAVVVAVFVIIWLLIKTGIALFHHPIIGILLIVFGILGLWNYMIIGIGIIVGGIVFLVLAAFFNN</sequence>
<dbReference type="AlphaFoldDB" id="A0A5P0ZHI3"/>